<dbReference type="SUPFAM" id="SSF52540">
    <property type="entry name" value="P-loop containing nucleoside triphosphate hydrolases"/>
    <property type="match status" value="1"/>
</dbReference>
<name>A0ABR5C1K6_9TREE</name>
<comment type="subcellular location">
    <subcellularLocation>
        <location evidence="1">Nucleus</location>
    </subcellularLocation>
</comment>
<gene>
    <name evidence="4" type="ORF">I306_01102</name>
</gene>
<dbReference type="Gene3D" id="3.40.50.300">
    <property type="entry name" value="P-loop containing nucleotide triphosphate hydrolases"/>
    <property type="match status" value="1"/>
</dbReference>
<reference evidence="4 5" key="1">
    <citation type="submission" date="2015-01" db="EMBL/GenBank/DDBJ databases">
        <title>The Genome Sequence of Cryptococcus gattii EJB2.</title>
        <authorList>
            <consortium name="The Broad Institute Genomics Platform"/>
            <person name="Cuomo C."/>
            <person name="Litvintseva A."/>
            <person name="Chen Y."/>
            <person name="Heitman J."/>
            <person name="Sun S."/>
            <person name="Springer D."/>
            <person name="Dromer F."/>
            <person name="Young S."/>
            <person name="Zeng Q."/>
            <person name="Gargeya S."/>
            <person name="Abouelleil A."/>
            <person name="Alvarado L."/>
            <person name="Chapman S.B."/>
            <person name="Gainer-Dewar J."/>
            <person name="Goldberg J."/>
            <person name="Griggs A."/>
            <person name="Gujja S."/>
            <person name="Hansen M."/>
            <person name="Howarth C."/>
            <person name="Imamovic A."/>
            <person name="Larimer J."/>
            <person name="Murphy C."/>
            <person name="Naylor J."/>
            <person name="Pearson M."/>
            <person name="Priest M."/>
            <person name="Roberts A."/>
            <person name="Saif S."/>
            <person name="Shea T."/>
            <person name="Sykes S."/>
            <person name="Wortman J."/>
            <person name="Nusbaum C."/>
            <person name="Birren B."/>
        </authorList>
    </citation>
    <scope>NUCLEOTIDE SEQUENCE [LARGE SCALE GENOMIC DNA]</scope>
    <source>
        <strain evidence="4 5">EJB2</strain>
    </source>
</reference>
<accession>A0ABR5C1K6</accession>
<feature type="domain" description="Rad51-like C-terminal" evidence="3">
    <location>
        <begin position="86"/>
        <end position="181"/>
    </location>
</feature>
<organism evidence="4 5">
    <name type="scientific">Cryptococcus gattii EJB2</name>
    <dbReference type="NCBI Taxonomy" id="1296103"/>
    <lineage>
        <taxon>Eukaryota</taxon>
        <taxon>Fungi</taxon>
        <taxon>Dikarya</taxon>
        <taxon>Basidiomycota</taxon>
        <taxon>Agaricomycotina</taxon>
        <taxon>Tremellomycetes</taxon>
        <taxon>Tremellales</taxon>
        <taxon>Cryptococcaceae</taxon>
        <taxon>Cryptococcus</taxon>
        <taxon>Cryptococcus gattii species complex</taxon>
    </lineage>
</organism>
<evidence type="ECO:0000256" key="1">
    <source>
        <dbReference type="ARBA" id="ARBA00004123"/>
    </source>
</evidence>
<proteinExistence type="predicted"/>
<dbReference type="PANTHER" id="PTHR46457">
    <property type="entry name" value="DNA REPAIR PROTEIN RAD51 HOMOLOG 4"/>
    <property type="match status" value="1"/>
</dbReference>
<keyword evidence="5" id="KW-1185">Reference proteome</keyword>
<dbReference type="InterPro" id="IPR013632">
    <property type="entry name" value="Rad51_C"/>
</dbReference>
<dbReference type="InterPro" id="IPR027417">
    <property type="entry name" value="P-loop_NTPase"/>
</dbReference>
<dbReference type="InterPro" id="IPR051988">
    <property type="entry name" value="HRR_RAD51_Paralog"/>
</dbReference>
<dbReference type="Proteomes" id="UP000054272">
    <property type="component" value="Unassembled WGS sequence"/>
</dbReference>
<evidence type="ECO:0000259" key="3">
    <source>
        <dbReference type="Pfam" id="PF08423"/>
    </source>
</evidence>
<dbReference type="EMBL" id="KN848586">
    <property type="protein sequence ID" value="KIR81792.1"/>
    <property type="molecule type" value="Genomic_DNA"/>
</dbReference>
<evidence type="ECO:0000313" key="5">
    <source>
        <dbReference type="Proteomes" id="UP000054272"/>
    </source>
</evidence>
<protein>
    <recommendedName>
        <fullName evidence="3">Rad51-like C-terminal domain-containing protein</fullName>
    </recommendedName>
</protein>
<dbReference type="Pfam" id="PF08423">
    <property type="entry name" value="Rad51"/>
    <property type="match status" value="1"/>
</dbReference>
<sequence>MLLKRIADKLPSELASLLPELESAGIKTTESIIFTHQSTIISSTTTLNSQQLEAFIWYCIRLTAEKTRLASDVDNCKIIGPWLGFGVKGLDELLGDWDGVGILEIAGPRKVGKSLLALHAALNVLVEDPQAICTWMDSEGTFTPERARKVLEAWRIENATSVLHRIMVVPCFKLEDMFEALGRLKEADRLTNTSAQGHAELIAVMEDVADITYSQDIVSIVINSTVTCIPTNPLSRFNKLNIKPALGSSFTYTTDATLLVQETGKVFGMLDEEERERIKKAPGLRGSVEVVRSRVSRTGGWAVFETYLQISHSILEAYHAR</sequence>
<evidence type="ECO:0000256" key="2">
    <source>
        <dbReference type="ARBA" id="ARBA00023242"/>
    </source>
</evidence>
<keyword evidence="2" id="KW-0539">Nucleus</keyword>
<dbReference type="PANTHER" id="PTHR46457:SF1">
    <property type="entry name" value="DNA REPAIR PROTEIN RAD51 HOMOLOG 4"/>
    <property type="match status" value="1"/>
</dbReference>
<evidence type="ECO:0000313" key="4">
    <source>
        <dbReference type="EMBL" id="KIR81792.1"/>
    </source>
</evidence>